<reference evidence="1 2" key="1">
    <citation type="journal article" date="2014" name="Agronomy (Basel)">
        <title>A Draft Genome Sequence for Ensete ventricosum, the Drought-Tolerant Tree Against Hunger.</title>
        <authorList>
            <person name="Harrison J."/>
            <person name="Moore K.A."/>
            <person name="Paszkiewicz K."/>
            <person name="Jones T."/>
            <person name="Grant M."/>
            <person name="Ambacheew D."/>
            <person name="Muzemil S."/>
            <person name="Studholme D.J."/>
        </authorList>
    </citation>
    <scope>NUCLEOTIDE SEQUENCE [LARGE SCALE GENOMIC DNA]</scope>
</reference>
<accession>A0A426X2E4</accession>
<proteinExistence type="predicted"/>
<organism evidence="1 2">
    <name type="scientific">Ensete ventricosum</name>
    <name type="common">Abyssinian banana</name>
    <name type="synonym">Musa ensete</name>
    <dbReference type="NCBI Taxonomy" id="4639"/>
    <lineage>
        <taxon>Eukaryota</taxon>
        <taxon>Viridiplantae</taxon>
        <taxon>Streptophyta</taxon>
        <taxon>Embryophyta</taxon>
        <taxon>Tracheophyta</taxon>
        <taxon>Spermatophyta</taxon>
        <taxon>Magnoliopsida</taxon>
        <taxon>Liliopsida</taxon>
        <taxon>Zingiberales</taxon>
        <taxon>Musaceae</taxon>
        <taxon>Ensete</taxon>
    </lineage>
</organism>
<dbReference type="AlphaFoldDB" id="A0A426X2E4"/>
<evidence type="ECO:0000313" key="2">
    <source>
        <dbReference type="Proteomes" id="UP000287651"/>
    </source>
</evidence>
<sequence length="75" mass="8616">MPVQSPGLRTYAQLLLCCSVASRWGGVSHSKQYWEVWYPLYGRWWEGSKSRILVADANHDDLHQKVKHTAMKGIS</sequence>
<dbReference type="EMBL" id="AMZH03028633">
    <property type="protein sequence ID" value="RRT33610.1"/>
    <property type="molecule type" value="Genomic_DNA"/>
</dbReference>
<evidence type="ECO:0000313" key="1">
    <source>
        <dbReference type="EMBL" id="RRT33610.1"/>
    </source>
</evidence>
<gene>
    <name evidence="1" type="ORF">B296_00058168</name>
</gene>
<dbReference type="Proteomes" id="UP000287651">
    <property type="component" value="Unassembled WGS sequence"/>
</dbReference>
<comment type="caution">
    <text evidence="1">The sequence shown here is derived from an EMBL/GenBank/DDBJ whole genome shotgun (WGS) entry which is preliminary data.</text>
</comment>
<name>A0A426X2E4_ENSVE</name>
<protein>
    <submittedName>
        <fullName evidence="1">Uncharacterized protein</fullName>
    </submittedName>
</protein>